<dbReference type="SUPFAM" id="SSF103481">
    <property type="entry name" value="Multidrug resistance efflux transporter EmrE"/>
    <property type="match status" value="2"/>
</dbReference>
<feature type="transmembrane region" description="Helical" evidence="6">
    <location>
        <begin position="108"/>
        <end position="127"/>
    </location>
</feature>
<feature type="transmembrane region" description="Helical" evidence="6">
    <location>
        <begin position="344"/>
        <end position="364"/>
    </location>
</feature>
<dbReference type="InterPro" id="IPR030184">
    <property type="entry name" value="WAT1-related"/>
</dbReference>
<gene>
    <name evidence="8" type="ORF">RCOM_1452480</name>
</gene>
<dbReference type="Proteomes" id="UP000008311">
    <property type="component" value="Unassembled WGS sequence"/>
</dbReference>
<comment type="subcellular location">
    <subcellularLocation>
        <location evidence="1">Membrane</location>
        <topology evidence="1">Multi-pass membrane protein</topology>
    </subcellularLocation>
</comment>
<dbReference type="GO" id="GO:0022857">
    <property type="term" value="F:transmembrane transporter activity"/>
    <property type="evidence" value="ECO:0007669"/>
    <property type="project" value="InterPro"/>
</dbReference>
<feature type="domain" description="EamA" evidence="7">
    <location>
        <begin position="281"/>
        <end position="419"/>
    </location>
</feature>
<dbReference type="InterPro" id="IPR037185">
    <property type="entry name" value="EmrE-like"/>
</dbReference>
<evidence type="ECO:0000256" key="6">
    <source>
        <dbReference type="SAM" id="Phobius"/>
    </source>
</evidence>
<evidence type="ECO:0000313" key="8">
    <source>
        <dbReference type="EMBL" id="EEF49560.1"/>
    </source>
</evidence>
<organism evidence="8 9">
    <name type="scientific">Ricinus communis</name>
    <name type="common">Castor bean</name>
    <dbReference type="NCBI Taxonomy" id="3988"/>
    <lineage>
        <taxon>Eukaryota</taxon>
        <taxon>Viridiplantae</taxon>
        <taxon>Streptophyta</taxon>
        <taxon>Embryophyta</taxon>
        <taxon>Tracheophyta</taxon>
        <taxon>Spermatophyta</taxon>
        <taxon>Magnoliopsida</taxon>
        <taxon>eudicotyledons</taxon>
        <taxon>Gunneridae</taxon>
        <taxon>Pentapetalae</taxon>
        <taxon>rosids</taxon>
        <taxon>fabids</taxon>
        <taxon>Malpighiales</taxon>
        <taxon>Euphorbiaceae</taxon>
        <taxon>Acalyphoideae</taxon>
        <taxon>Acalypheae</taxon>
        <taxon>Ricinus</taxon>
    </lineage>
</organism>
<protein>
    <submittedName>
        <fullName evidence="8">Auxin-induced protein 5NG4, putative</fullName>
    </submittedName>
</protein>
<keyword evidence="9" id="KW-1185">Reference proteome</keyword>
<evidence type="ECO:0000259" key="7">
    <source>
        <dbReference type="Pfam" id="PF00892"/>
    </source>
</evidence>
<dbReference type="eggNOG" id="ENOG502QUQD">
    <property type="taxonomic scope" value="Eukaryota"/>
</dbReference>
<proteinExistence type="inferred from homology"/>
<dbReference type="Pfam" id="PF00892">
    <property type="entry name" value="EamA"/>
    <property type="match status" value="2"/>
</dbReference>
<dbReference type="STRING" id="3988.B9RGA5"/>
<evidence type="ECO:0000256" key="2">
    <source>
        <dbReference type="ARBA" id="ARBA00007635"/>
    </source>
</evidence>
<dbReference type="InterPro" id="IPR000620">
    <property type="entry name" value="EamA_dom"/>
</dbReference>
<evidence type="ECO:0000256" key="4">
    <source>
        <dbReference type="ARBA" id="ARBA00022989"/>
    </source>
</evidence>
<dbReference type="AlphaFoldDB" id="B9RGA5"/>
<dbReference type="InParanoid" id="B9RGA5"/>
<feature type="transmembrane region" description="Helical" evidence="6">
    <location>
        <begin position="376"/>
        <end position="396"/>
    </location>
</feature>
<evidence type="ECO:0000256" key="1">
    <source>
        <dbReference type="ARBA" id="ARBA00004141"/>
    </source>
</evidence>
<accession>B9RGA5</accession>
<keyword evidence="5 6" id="KW-0472">Membrane</keyword>
<feature type="transmembrane region" description="Helical" evidence="6">
    <location>
        <begin position="311"/>
        <end position="332"/>
    </location>
</feature>
<dbReference type="PANTHER" id="PTHR31218">
    <property type="entry name" value="WAT1-RELATED PROTEIN"/>
    <property type="match status" value="1"/>
</dbReference>
<dbReference type="EMBL" id="EQ973778">
    <property type="protein sequence ID" value="EEF49560.1"/>
    <property type="molecule type" value="Genomic_DNA"/>
</dbReference>
<feature type="transmembrane region" description="Helical" evidence="6">
    <location>
        <begin position="172"/>
        <end position="190"/>
    </location>
</feature>
<reference evidence="9" key="1">
    <citation type="journal article" date="2010" name="Nat. Biotechnol.">
        <title>Draft genome sequence of the oilseed species Ricinus communis.</title>
        <authorList>
            <person name="Chan A.P."/>
            <person name="Crabtree J."/>
            <person name="Zhao Q."/>
            <person name="Lorenzi H."/>
            <person name="Orvis J."/>
            <person name="Puiu D."/>
            <person name="Melake-Berhan A."/>
            <person name="Jones K.M."/>
            <person name="Redman J."/>
            <person name="Chen G."/>
            <person name="Cahoon E.B."/>
            <person name="Gedil M."/>
            <person name="Stanke M."/>
            <person name="Haas B.J."/>
            <person name="Wortman J.R."/>
            <person name="Fraser-Liggett C.M."/>
            <person name="Ravel J."/>
            <person name="Rabinowicz P.D."/>
        </authorList>
    </citation>
    <scope>NUCLEOTIDE SEQUENCE [LARGE SCALE GENOMIC DNA]</scope>
    <source>
        <strain evidence="9">cv. Hale</strain>
    </source>
</reference>
<comment type="similarity">
    <text evidence="2">Belongs to the drug/metabolite transporter (DMT) superfamily. Plant drug/metabolite exporter (P-DME) (TC 2.A.7.4) family.</text>
</comment>
<dbReference type="GO" id="GO:0005886">
    <property type="term" value="C:plasma membrane"/>
    <property type="evidence" value="ECO:0000318"/>
    <property type="project" value="GO_Central"/>
</dbReference>
<evidence type="ECO:0000256" key="5">
    <source>
        <dbReference type="ARBA" id="ARBA00023136"/>
    </source>
</evidence>
<evidence type="ECO:0000256" key="3">
    <source>
        <dbReference type="ARBA" id="ARBA00022692"/>
    </source>
</evidence>
<feature type="domain" description="EamA" evidence="7">
    <location>
        <begin position="110"/>
        <end position="250"/>
    </location>
</feature>
<name>B9RGA5_RICCO</name>
<keyword evidence="4 6" id="KW-1133">Transmembrane helix</keyword>
<keyword evidence="3 6" id="KW-0812">Transmembrane</keyword>
<feature type="transmembrane region" description="Helical" evidence="6">
    <location>
        <begin position="240"/>
        <end position="262"/>
    </location>
</feature>
<evidence type="ECO:0000313" key="9">
    <source>
        <dbReference type="Proteomes" id="UP000008311"/>
    </source>
</evidence>
<sequence length="448" mass="49268">MTFILAILFRMEKLDIAKMSSQAQIGGTAVAFGGATIMTLYKGIITVVSFHNHHHAHHQLPKSEVLPGKDYLKGSLILKEKGWKMEEIRDSVEEGKERNWKEKILGNLKPYIFCIFCSFCYAASNIIAKLCLDKGMSRYVLVVYGYAFGTVTTAVLALLFERKVESKLSLSICLNIFFLGLMGVLGRILFYDGLESTSPTFAAAINNLVPSMTFILAILCRMEKLYFEKLSSQTKTAGTIVALGGATLMTLFKGATVISMHALHTHQQAATKQLLYRHLTKGSVLLIFQCLVTAAYYILQAKTVKRYPAPFTLTTLTSLSGTLIATVVAAILDHKASSWKLSLDITLVAPLYCGIMIMGIVTYIQTLVVRVRGPVFVTAFRPLITVIVAIMGLLILGEALHLGGIIGATMIVMGLYAILWGKQVEKSKKLVQPARPEQGIEIKSEMLT</sequence>
<feature type="transmembrane region" description="Helical" evidence="6">
    <location>
        <begin position="202"/>
        <end position="220"/>
    </location>
</feature>
<feature type="transmembrane region" description="Helical" evidence="6">
    <location>
        <begin position="139"/>
        <end position="160"/>
    </location>
</feature>
<feature type="transmembrane region" description="Helical" evidence="6">
    <location>
        <begin position="282"/>
        <end position="299"/>
    </location>
</feature>
<feature type="transmembrane region" description="Helical" evidence="6">
    <location>
        <begin position="402"/>
        <end position="420"/>
    </location>
</feature>